<dbReference type="SUPFAM" id="SSF101148">
    <property type="entry name" value="Plant invertase/pectin methylesterase inhibitor"/>
    <property type="match status" value="1"/>
</dbReference>
<dbReference type="Gene3D" id="1.20.140.40">
    <property type="entry name" value="Invertase/pectin methylesterase inhibitor family protein"/>
    <property type="match status" value="1"/>
</dbReference>
<name>A0AAF0PUS8_SOLVR</name>
<evidence type="ECO:0000313" key="1">
    <source>
        <dbReference type="EMBL" id="WMV08329.1"/>
    </source>
</evidence>
<dbReference type="AlphaFoldDB" id="A0AAF0PUS8"/>
<reference evidence="1" key="1">
    <citation type="submission" date="2023-08" db="EMBL/GenBank/DDBJ databases">
        <title>A de novo genome assembly of Solanum verrucosum Schlechtendal, a Mexican diploid species geographically isolated from the other diploid A-genome species in potato relatives.</title>
        <authorList>
            <person name="Hosaka K."/>
        </authorList>
    </citation>
    <scope>NUCLEOTIDE SEQUENCE</scope>
    <source>
        <tissue evidence="1">Young leaves</tissue>
    </source>
</reference>
<keyword evidence="2" id="KW-1185">Reference proteome</keyword>
<proteinExistence type="predicted"/>
<organism evidence="1 2">
    <name type="scientific">Solanum verrucosum</name>
    <dbReference type="NCBI Taxonomy" id="315347"/>
    <lineage>
        <taxon>Eukaryota</taxon>
        <taxon>Viridiplantae</taxon>
        <taxon>Streptophyta</taxon>
        <taxon>Embryophyta</taxon>
        <taxon>Tracheophyta</taxon>
        <taxon>Spermatophyta</taxon>
        <taxon>Magnoliopsida</taxon>
        <taxon>eudicotyledons</taxon>
        <taxon>Gunneridae</taxon>
        <taxon>Pentapetalae</taxon>
        <taxon>asterids</taxon>
        <taxon>lamiids</taxon>
        <taxon>Solanales</taxon>
        <taxon>Solanaceae</taxon>
        <taxon>Solanoideae</taxon>
        <taxon>Solaneae</taxon>
        <taxon>Solanum</taxon>
    </lineage>
</organism>
<dbReference type="InterPro" id="IPR035513">
    <property type="entry name" value="Invertase/methylesterase_inhib"/>
</dbReference>
<evidence type="ECO:0000313" key="2">
    <source>
        <dbReference type="Proteomes" id="UP001234989"/>
    </source>
</evidence>
<dbReference type="Proteomes" id="UP001234989">
    <property type="component" value="Chromosome 1"/>
</dbReference>
<evidence type="ECO:0008006" key="3">
    <source>
        <dbReference type="Google" id="ProtNLM"/>
    </source>
</evidence>
<accession>A0AAF0PUS8</accession>
<dbReference type="EMBL" id="CP133612">
    <property type="protein sequence ID" value="WMV08329.1"/>
    <property type="molecule type" value="Genomic_DNA"/>
</dbReference>
<protein>
    <recommendedName>
        <fullName evidence="3">Pectinesterase inhibitor domain-containing protein</fullName>
    </recommendedName>
</protein>
<gene>
    <name evidence="1" type="ORF">MTR67_001714</name>
</gene>
<sequence>MLFLSLVTYSSGDLIEDVCRTSRYFKVCIDALRSDPKSSSADKKDNAETEIKDFDANDFPGARIFVAGVASTPDTCKKHLMNHLSRYLQ</sequence>